<keyword evidence="3" id="KW-0808">Transferase</keyword>
<dbReference type="NCBIfam" id="NF004785">
    <property type="entry name" value="PRK06132.1-2"/>
    <property type="match status" value="1"/>
</dbReference>
<accession>A0A1M5PH27</accession>
<dbReference type="EMBL" id="LT670817">
    <property type="protein sequence ID" value="SHH01057.1"/>
    <property type="molecule type" value="Genomic_DNA"/>
</dbReference>
<evidence type="ECO:0000256" key="1">
    <source>
        <dbReference type="ARBA" id="ARBA00004752"/>
    </source>
</evidence>
<feature type="compositionally biased region" description="Basic and acidic residues" evidence="8">
    <location>
        <begin position="470"/>
        <end position="479"/>
    </location>
</feature>
<dbReference type="PANTHER" id="PTHR30582:SF2">
    <property type="entry name" value="L,D-TRANSPEPTIDASE YCIB-RELATED"/>
    <property type="match status" value="1"/>
</dbReference>
<keyword evidence="4 7" id="KW-0133">Cell shape</keyword>
<dbReference type="GO" id="GO:0071555">
    <property type="term" value="P:cell wall organization"/>
    <property type="evidence" value="ECO:0007669"/>
    <property type="project" value="UniProtKB-UniRule"/>
</dbReference>
<organism evidence="10 11">
    <name type="scientific">Bradyrhizobium erythrophlei</name>
    <dbReference type="NCBI Taxonomy" id="1437360"/>
    <lineage>
        <taxon>Bacteria</taxon>
        <taxon>Pseudomonadati</taxon>
        <taxon>Pseudomonadota</taxon>
        <taxon>Alphaproteobacteria</taxon>
        <taxon>Hyphomicrobiales</taxon>
        <taxon>Nitrobacteraceae</taxon>
        <taxon>Bradyrhizobium</taxon>
    </lineage>
</organism>
<keyword evidence="10" id="KW-0449">Lipoprotein</keyword>
<dbReference type="GO" id="GO:0016740">
    <property type="term" value="F:transferase activity"/>
    <property type="evidence" value="ECO:0007669"/>
    <property type="project" value="UniProtKB-KW"/>
</dbReference>
<dbReference type="GO" id="GO:0018104">
    <property type="term" value="P:peptidoglycan-protein cross-linking"/>
    <property type="evidence" value="ECO:0007669"/>
    <property type="project" value="TreeGrafter"/>
</dbReference>
<dbReference type="InterPro" id="IPR005490">
    <property type="entry name" value="LD_TPept_cat_dom"/>
</dbReference>
<feature type="active site" description="Proton donor/acceptor" evidence="7">
    <location>
        <position position="178"/>
    </location>
</feature>
<feature type="compositionally biased region" description="Low complexity" evidence="8">
    <location>
        <begin position="340"/>
        <end position="356"/>
    </location>
</feature>
<comment type="pathway">
    <text evidence="1 7">Cell wall biogenesis; peptidoglycan biosynthesis.</text>
</comment>
<evidence type="ECO:0000256" key="7">
    <source>
        <dbReference type="PROSITE-ProRule" id="PRU01373"/>
    </source>
</evidence>
<keyword evidence="5 7" id="KW-0573">Peptidoglycan synthesis</keyword>
<dbReference type="Proteomes" id="UP000189796">
    <property type="component" value="Chromosome I"/>
</dbReference>
<sequence>MNHTLVNAYLVCNTKYQMAKDSRMIGVGGHGASVATGRLWRMAVLAAAAAIGTGSQAEAALYYWSDSDPGVSQPGPTVPQRRQTRRHQGKKTGAIEKESAKPQGPLIISISIDKQKMRIYDANGLFAETPISTGMAGHATPMGVFSVIQKQKLHHSNIYSGAPMPYMQRITWSGIAIHAGVLPGYPASHGCIRMPMAFAMKMWNWTRMGARVVVTPGEMTPASFSHPLLAAQKAMPQPVAANEPPAETPPAAKADKAMAAAVASMPAIAETNLELRSAVGHDNGVKAVMKAVLDGPPGSPPLREQTHTADAGVLPATETSVTMTDATPSGNNAPPRDETVAATDAAPSAAADAVSVKADDTTSTESEPAAAKHDEIASSDVKPAESKSPEAATADITQPSGDAARVDTSASESNKDGDRPDATKLEGKAGDVKADDVTAEVPKPDAAKSGEKPDGAVEAVTDAGSGAADVTKDQTRLPDKAAPSKADPAAAAAPKRSGQIAVFISRKDSKLYVRQNFAPLFEAPVTIAPSDRPLGTHVFTAQVDKDDANVLHWSVVSLPAPARHAERRDEDERVSRRRKIAGAVEIKAMPLPDSPAEALDRLTIPADAMARIVEALSTGGSIIVSDQGIGGGETGEGTDFIVSLR</sequence>
<evidence type="ECO:0000256" key="3">
    <source>
        <dbReference type="ARBA" id="ARBA00022679"/>
    </source>
</evidence>
<dbReference type="GO" id="GO:0005576">
    <property type="term" value="C:extracellular region"/>
    <property type="evidence" value="ECO:0007669"/>
    <property type="project" value="TreeGrafter"/>
</dbReference>
<feature type="region of interest" description="Disordered" evidence="8">
    <location>
        <begin position="322"/>
        <end position="497"/>
    </location>
</feature>
<feature type="region of interest" description="Disordered" evidence="8">
    <location>
        <begin position="71"/>
        <end position="100"/>
    </location>
</feature>
<feature type="compositionally biased region" description="Basic and acidic residues" evidence="8">
    <location>
        <begin position="370"/>
        <end position="388"/>
    </location>
</feature>
<keyword evidence="6 7" id="KW-0961">Cell wall biogenesis/degradation</keyword>
<feature type="compositionally biased region" description="Low complexity" evidence="8">
    <location>
        <begin position="480"/>
        <end position="495"/>
    </location>
</feature>
<dbReference type="PROSITE" id="PS52029">
    <property type="entry name" value="LD_TPASE"/>
    <property type="match status" value="1"/>
</dbReference>
<reference evidence="10 11" key="1">
    <citation type="submission" date="2016-11" db="EMBL/GenBank/DDBJ databases">
        <authorList>
            <person name="Jaros S."/>
            <person name="Januszkiewicz K."/>
            <person name="Wedrychowicz H."/>
        </authorList>
    </citation>
    <scope>NUCLEOTIDE SEQUENCE [LARGE SCALE GENOMIC DNA]</scope>
    <source>
        <strain evidence="10 11">GAS138</strain>
    </source>
</reference>
<evidence type="ECO:0000256" key="8">
    <source>
        <dbReference type="SAM" id="MobiDB-lite"/>
    </source>
</evidence>
<dbReference type="Gene3D" id="2.40.440.10">
    <property type="entry name" value="L,D-transpeptidase catalytic domain-like"/>
    <property type="match status" value="1"/>
</dbReference>
<evidence type="ECO:0000256" key="5">
    <source>
        <dbReference type="ARBA" id="ARBA00022984"/>
    </source>
</evidence>
<dbReference type="Pfam" id="PF03734">
    <property type="entry name" value="YkuD"/>
    <property type="match status" value="1"/>
</dbReference>
<protein>
    <submittedName>
        <fullName evidence="10">Lipoprotein-anchoring transpeptidase ErfK/SrfK</fullName>
    </submittedName>
</protein>
<evidence type="ECO:0000313" key="11">
    <source>
        <dbReference type="Proteomes" id="UP000189796"/>
    </source>
</evidence>
<dbReference type="GO" id="GO:0071972">
    <property type="term" value="F:peptidoglycan L,D-transpeptidase activity"/>
    <property type="evidence" value="ECO:0007669"/>
    <property type="project" value="TreeGrafter"/>
</dbReference>
<dbReference type="UniPathway" id="UPA00219"/>
<feature type="compositionally biased region" description="Polar residues" evidence="8">
    <location>
        <begin position="322"/>
        <end position="332"/>
    </location>
</feature>
<evidence type="ECO:0000256" key="6">
    <source>
        <dbReference type="ARBA" id="ARBA00023316"/>
    </source>
</evidence>
<evidence type="ECO:0000313" key="10">
    <source>
        <dbReference type="EMBL" id="SHH01057.1"/>
    </source>
</evidence>
<feature type="compositionally biased region" description="Basic and acidic residues" evidence="8">
    <location>
        <begin position="413"/>
        <end position="455"/>
    </location>
</feature>
<evidence type="ECO:0000256" key="4">
    <source>
        <dbReference type="ARBA" id="ARBA00022960"/>
    </source>
</evidence>
<dbReference type="SUPFAM" id="SSF141523">
    <property type="entry name" value="L,D-transpeptidase catalytic domain-like"/>
    <property type="match status" value="1"/>
</dbReference>
<dbReference type="InterPro" id="IPR038063">
    <property type="entry name" value="Transpep_catalytic_dom"/>
</dbReference>
<feature type="active site" description="Nucleophile" evidence="7">
    <location>
        <position position="191"/>
    </location>
</feature>
<name>A0A1M5PH27_9BRAD</name>
<feature type="domain" description="L,D-TPase catalytic" evidence="9">
    <location>
        <begin position="106"/>
        <end position="215"/>
    </location>
</feature>
<dbReference type="FunFam" id="2.40.440.10:FF:000006">
    <property type="entry name" value="L,D-transpeptidase catalytic domain"/>
    <property type="match status" value="1"/>
</dbReference>
<gene>
    <name evidence="10" type="ORF">SAMN05443248_3362</name>
</gene>
<comment type="similarity">
    <text evidence="2">Belongs to the YkuD family.</text>
</comment>
<dbReference type="GO" id="GO:0008360">
    <property type="term" value="P:regulation of cell shape"/>
    <property type="evidence" value="ECO:0007669"/>
    <property type="project" value="UniProtKB-UniRule"/>
</dbReference>
<proteinExistence type="inferred from homology"/>
<dbReference type="AlphaFoldDB" id="A0A1M5PH27"/>
<evidence type="ECO:0000259" key="9">
    <source>
        <dbReference type="PROSITE" id="PS52029"/>
    </source>
</evidence>
<dbReference type="CDD" id="cd16913">
    <property type="entry name" value="YkuD_like"/>
    <property type="match status" value="1"/>
</dbReference>
<evidence type="ECO:0000256" key="2">
    <source>
        <dbReference type="ARBA" id="ARBA00005992"/>
    </source>
</evidence>
<dbReference type="InterPro" id="IPR050979">
    <property type="entry name" value="LD-transpeptidase"/>
</dbReference>
<dbReference type="PANTHER" id="PTHR30582">
    <property type="entry name" value="L,D-TRANSPEPTIDASE"/>
    <property type="match status" value="1"/>
</dbReference>